<dbReference type="OrthoDB" id="195735at2"/>
<dbReference type="SUPFAM" id="SSF52833">
    <property type="entry name" value="Thioredoxin-like"/>
    <property type="match status" value="1"/>
</dbReference>
<accession>A0A4Q5LHQ7</accession>
<comment type="caution">
    <text evidence="2">The sequence shown here is derived from an EMBL/GenBank/DDBJ whole genome shotgun (WGS) entry which is preliminary data.</text>
</comment>
<sequence length="190" mass="21165">MKKILFIAIILAVYTTVSAQQAKPKPNLPKPMVVAVMPPDTAKKQAPTLYNPAADAKADIAAAVKTAQAQHKNILLQIGGNWCSWCLKFNGLVTTDAELNKYLNDNYVVLHTNYSKENLNEKLLAELGYPQRFGFPVFVVLDDKGSRLHTQNSSYLEEGKGYNKAKVMEFFQNWSPTALDPKSYVEKASK</sequence>
<keyword evidence="3" id="KW-1185">Reference proteome</keyword>
<proteinExistence type="predicted"/>
<name>A0A4Q5LHQ7_9SPHI</name>
<feature type="chain" id="PRO_5020868111" evidence="1">
    <location>
        <begin position="20"/>
        <end position="190"/>
    </location>
</feature>
<reference evidence="2 3" key="1">
    <citation type="submission" date="2019-02" db="EMBL/GenBank/DDBJ databases">
        <title>Bacterial novel species Mucilaginibacter sp. 17JY9-4 isolated from soil.</title>
        <authorList>
            <person name="Jung H.-Y."/>
        </authorList>
    </citation>
    <scope>NUCLEOTIDE SEQUENCE [LARGE SCALE GENOMIC DNA]</scope>
    <source>
        <strain evidence="2 3">17JY9-4</strain>
    </source>
</reference>
<gene>
    <name evidence="2" type="ORF">EWM62_17150</name>
</gene>
<evidence type="ECO:0000313" key="2">
    <source>
        <dbReference type="EMBL" id="RYU86879.1"/>
    </source>
</evidence>
<dbReference type="RefSeq" id="WP_129877909.1">
    <property type="nucleotide sequence ID" value="NZ_SEWG01000008.1"/>
</dbReference>
<feature type="signal peptide" evidence="1">
    <location>
        <begin position="1"/>
        <end position="19"/>
    </location>
</feature>
<keyword evidence="1" id="KW-0732">Signal</keyword>
<dbReference type="EMBL" id="SEWG01000008">
    <property type="protein sequence ID" value="RYU86879.1"/>
    <property type="molecule type" value="Genomic_DNA"/>
</dbReference>
<dbReference type="Pfam" id="PF13899">
    <property type="entry name" value="Thioredoxin_7"/>
    <property type="match status" value="1"/>
</dbReference>
<evidence type="ECO:0000313" key="3">
    <source>
        <dbReference type="Proteomes" id="UP000293331"/>
    </source>
</evidence>
<protein>
    <submittedName>
        <fullName evidence="2">Thioredoxin family protein</fullName>
    </submittedName>
</protein>
<dbReference type="InterPro" id="IPR036249">
    <property type="entry name" value="Thioredoxin-like_sf"/>
</dbReference>
<organism evidence="2 3">
    <name type="scientific">Mucilaginibacter terrigena</name>
    <dbReference type="NCBI Taxonomy" id="2492395"/>
    <lineage>
        <taxon>Bacteria</taxon>
        <taxon>Pseudomonadati</taxon>
        <taxon>Bacteroidota</taxon>
        <taxon>Sphingobacteriia</taxon>
        <taxon>Sphingobacteriales</taxon>
        <taxon>Sphingobacteriaceae</taxon>
        <taxon>Mucilaginibacter</taxon>
    </lineage>
</organism>
<evidence type="ECO:0000256" key="1">
    <source>
        <dbReference type="SAM" id="SignalP"/>
    </source>
</evidence>
<dbReference type="Proteomes" id="UP000293331">
    <property type="component" value="Unassembled WGS sequence"/>
</dbReference>
<dbReference type="AlphaFoldDB" id="A0A4Q5LHQ7"/>
<dbReference type="Gene3D" id="3.40.30.10">
    <property type="entry name" value="Glutaredoxin"/>
    <property type="match status" value="1"/>
</dbReference>